<accession>A0A9N8EJ79</accession>
<name>A0A9N8EJ79_9STRA</name>
<feature type="region of interest" description="Disordered" evidence="1">
    <location>
        <begin position="1"/>
        <end position="76"/>
    </location>
</feature>
<protein>
    <submittedName>
        <fullName evidence="3">DNA polymerase</fullName>
    </submittedName>
</protein>
<evidence type="ECO:0000259" key="2">
    <source>
        <dbReference type="Pfam" id="PF03399"/>
    </source>
</evidence>
<dbReference type="Proteomes" id="UP001153069">
    <property type="component" value="Unassembled WGS sequence"/>
</dbReference>
<feature type="compositionally biased region" description="Polar residues" evidence="1">
    <location>
        <begin position="436"/>
        <end position="455"/>
    </location>
</feature>
<feature type="domain" description="SAC3/GANP/THP3 conserved" evidence="2">
    <location>
        <begin position="16"/>
        <end position="368"/>
    </location>
</feature>
<evidence type="ECO:0000313" key="3">
    <source>
        <dbReference type="EMBL" id="CAB9522321.1"/>
    </source>
</evidence>
<gene>
    <name evidence="3" type="ORF">SEMRO_1290_G259810.1</name>
</gene>
<dbReference type="InterPro" id="IPR005062">
    <property type="entry name" value="SAC3/GANP/THP3_conserved"/>
</dbReference>
<dbReference type="Pfam" id="PF03399">
    <property type="entry name" value="SAC3_GANP"/>
    <property type="match status" value="1"/>
</dbReference>
<evidence type="ECO:0000313" key="4">
    <source>
        <dbReference type="Proteomes" id="UP001153069"/>
    </source>
</evidence>
<comment type="caution">
    <text evidence="3">The sequence shown here is derived from an EMBL/GenBank/DDBJ whole genome shotgun (WGS) entry which is preliminary data.</text>
</comment>
<feature type="compositionally biased region" description="Low complexity" evidence="1">
    <location>
        <begin position="40"/>
        <end position="54"/>
    </location>
</feature>
<dbReference type="AlphaFoldDB" id="A0A9N8EJ79"/>
<dbReference type="EMBL" id="CAICTM010001288">
    <property type="protein sequence ID" value="CAB9522321.1"/>
    <property type="molecule type" value="Genomic_DNA"/>
</dbReference>
<feature type="compositionally biased region" description="Basic and acidic residues" evidence="1">
    <location>
        <begin position="18"/>
        <end position="28"/>
    </location>
</feature>
<feature type="compositionally biased region" description="Pro residues" evidence="1">
    <location>
        <begin position="1"/>
        <end position="12"/>
    </location>
</feature>
<reference evidence="3" key="1">
    <citation type="submission" date="2020-06" db="EMBL/GenBank/DDBJ databases">
        <authorList>
            <consortium name="Plant Systems Biology data submission"/>
        </authorList>
    </citation>
    <scope>NUCLEOTIDE SEQUENCE</scope>
    <source>
        <strain evidence="3">D6</strain>
    </source>
</reference>
<dbReference type="OrthoDB" id="48402at2759"/>
<sequence length="479" mass="54527">MTTTPPVPPYPAPYSMCSREECQERQRSGEISIFESKWQPSNNNTSNNNKPKSSLSRALAGGPPQKQKPSSRRVVDPHFAMTKYRRSAAGMDSRVENARSLEALECCLSQLEYILCFQQQPPTDSSETPSLLLFPKQTLTGTVSFVEDRIRAIQVDMIVSQRADARLQYRIVKCHILILYLLGNAKKKYEPKFGRQALSAALTNYWDDKEQQHETALDDDILCLMTLQQLCQYILQQHSYDTPAAGDNHHSDALPSILDYYRRNTQQQQQRKLADFPHFQWALHLVELAVMGRPQSLLRQLVECDVKLGRPSFAILCRSCLAPVVNTLRWQALEQYNISYMKGEKVEYQELARLLYFGDPEEAGHFAHVVAGLKRHDDGDKIVFKVGPMTKQQTQPNIDDDEARQDAFVFGAFFSEQNWRTHQPQASRTAWDDDSTPLQPSESTDSVKQHGSASVDQEGIVVPPSLLLYHVLRGHDDKM</sequence>
<keyword evidence="4" id="KW-1185">Reference proteome</keyword>
<proteinExistence type="predicted"/>
<feature type="region of interest" description="Disordered" evidence="1">
    <location>
        <begin position="420"/>
        <end position="456"/>
    </location>
</feature>
<dbReference type="Gene3D" id="1.25.40.990">
    <property type="match status" value="1"/>
</dbReference>
<evidence type="ECO:0000256" key="1">
    <source>
        <dbReference type="SAM" id="MobiDB-lite"/>
    </source>
</evidence>
<organism evidence="3 4">
    <name type="scientific">Seminavis robusta</name>
    <dbReference type="NCBI Taxonomy" id="568900"/>
    <lineage>
        <taxon>Eukaryota</taxon>
        <taxon>Sar</taxon>
        <taxon>Stramenopiles</taxon>
        <taxon>Ochrophyta</taxon>
        <taxon>Bacillariophyta</taxon>
        <taxon>Bacillariophyceae</taxon>
        <taxon>Bacillariophycidae</taxon>
        <taxon>Naviculales</taxon>
        <taxon>Naviculaceae</taxon>
        <taxon>Seminavis</taxon>
    </lineage>
</organism>